<dbReference type="SUPFAM" id="SSF56574">
    <property type="entry name" value="Serpins"/>
    <property type="match status" value="1"/>
</dbReference>
<dbReference type="Proteomes" id="UP001229421">
    <property type="component" value="Unassembled WGS sequence"/>
</dbReference>
<evidence type="ECO:0000256" key="1">
    <source>
        <dbReference type="ARBA" id="ARBA00009500"/>
    </source>
</evidence>
<dbReference type="InterPro" id="IPR000215">
    <property type="entry name" value="Serpin_fam"/>
</dbReference>
<proteinExistence type="inferred from homology"/>
<feature type="domain" description="Serpin" evidence="3">
    <location>
        <begin position="34"/>
        <end position="406"/>
    </location>
</feature>
<dbReference type="InterPro" id="IPR042185">
    <property type="entry name" value="Serpin_sf_2"/>
</dbReference>
<evidence type="ECO:0000313" key="4">
    <source>
        <dbReference type="EMBL" id="KAK1407523.1"/>
    </source>
</evidence>
<dbReference type="PANTHER" id="PTHR11461">
    <property type="entry name" value="SERINE PROTEASE INHIBITOR, SERPIN"/>
    <property type="match status" value="1"/>
</dbReference>
<dbReference type="SMART" id="SM00093">
    <property type="entry name" value="SERPIN"/>
    <property type="match status" value="1"/>
</dbReference>
<sequence>MNHFDTTFQKALELSSIIHKFHESILNQTHVSTTLTLHILSNQFHNSNIVFSPLSFHVVLSVLAAASKGETHDEILDFLNANTTDDLNNLYSQLVSSILADGSPNGGPRLNFVNGIWVDKDLTLKPCFKHLLETVYKITCCNQVDFKNKAEEITEEVNLWVTKETNGLITHVLSGEAISSLTRYIFANAIYFKGSWTQKFEQSKTKKYDFHLLDGNKVQVPFMTSKKHQCVREYDDFKVLGLPYIQGDNVHQFTMYFYLPNAKNGLPSLVEKIGSNSDFFKRYVPMCEVEVGLFLLPKFKISSWFEASDMLKDAGLVSLDGVGLTEMFVGQSPYVASKFVHKSFIEVNEEGTKVAATLLNIGYGGSPPIPVEKPKPVDFVANHPFLFVIREDNTGVVLFVGQVIDPSVDGNVS</sequence>
<dbReference type="AlphaFoldDB" id="A0AAD8NGU2"/>
<comment type="similarity">
    <text evidence="1 2">Belongs to the serpin family.</text>
</comment>
<dbReference type="Gene3D" id="3.30.497.10">
    <property type="entry name" value="Antithrombin, subunit I, domain 2"/>
    <property type="match status" value="1"/>
</dbReference>
<evidence type="ECO:0000313" key="5">
    <source>
        <dbReference type="Proteomes" id="UP001229421"/>
    </source>
</evidence>
<dbReference type="CDD" id="cd02043">
    <property type="entry name" value="serpinP_plants"/>
    <property type="match status" value="1"/>
</dbReference>
<keyword evidence="5" id="KW-1185">Reference proteome</keyword>
<dbReference type="GO" id="GO:0004867">
    <property type="term" value="F:serine-type endopeptidase inhibitor activity"/>
    <property type="evidence" value="ECO:0007669"/>
    <property type="project" value="InterPro"/>
</dbReference>
<gene>
    <name evidence="4" type="ORF">QVD17_39139</name>
</gene>
<dbReference type="InterPro" id="IPR023795">
    <property type="entry name" value="Serpin_CS"/>
</dbReference>
<dbReference type="PROSITE" id="PS00284">
    <property type="entry name" value="SERPIN"/>
    <property type="match status" value="1"/>
</dbReference>
<protein>
    <recommendedName>
        <fullName evidence="3">Serpin domain-containing protein</fullName>
    </recommendedName>
</protein>
<dbReference type="EMBL" id="JAUHHV010000011">
    <property type="protein sequence ID" value="KAK1407523.1"/>
    <property type="molecule type" value="Genomic_DNA"/>
</dbReference>
<reference evidence="4" key="1">
    <citation type="journal article" date="2023" name="bioRxiv">
        <title>Improved chromosome-level genome assembly for marigold (Tagetes erecta).</title>
        <authorList>
            <person name="Jiang F."/>
            <person name="Yuan L."/>
            <person name="Wang S."/>
            <person name="Wang H."/>
            <person name="Xu D."/>
            <person name="Wang A."/>
            <person name="Fan W."/>
        </authorList>
    </citation>
    <scope>NUCLEOTIDE SEQUENCE</scope>
    <source>
        <strain evidence="4">WSJ</strain>
        <tissue evidence="4">Leaf</tissue>
    </source>
</reference>
<dbReference type="Gene3D" id="2.30.39.10">
    <property type="entry name" value="Alpha-1-antitrypsin, domain 1"/>
    <property type="match status" value="1"/>
</dbReference>
<dbReference type="InterPro" id="IPR036186">
    <property type="entry name" value="Serpin_sf"/>
</dbReference>
<accession>A0AAD8NGU2</accession>
<dbReference type="GO" id="GO:0005615">
    <property type="term" value="C:extracellular space"/>
    <property type="evidence" value="ECO:0007669"/>
    <property type="project" value="InterPro"/>
</dbReference>
<evidence type="ECO:0000259" key="3">
    <source>
        <dbReference type="SMART" id="SM00093"/>
    </source>
</evidence>
<comment type="caution">
    <text evidence="4">The sequence shown here is derived from an EMBL/GenBank/DDBJ whole genome shotgun (WGS) entry which is preliminary data.</text>
</comment>
<organism evidence="4 5">
    <name type="scientific">Tagetes erecta</name>
    <name type="common">African marigold</name>
    <dbReference type="NCBI Taxonomy" id="13708"/>
    <lineage>
        <taxon>Eukaryota</taxon>
        <taxon>Viridiplantae</taxon>
        <taxon>Streptophyta</taxon>
        <taxon>Embryophyta</taxon>
        <taxon>Tracheophyta</taxon>
        <taxon>Spermatophyta</taxon>
        <taxon>Magnoliopsida</taxon>
        <taxon>eudicotyledons</taxon>
        <taxon>Gunneridae</taxon>
        <taxon>Pentapetalae</taxon>
        <taxon>asterids</taxon>
        <taxon>campanulids</taxon>
        <taxon>Asterales</taxon>
        <taxon>Asteraceae</taxon>
        <taxon>Asteroideae</taxon>
        <taxon>Heliantheae alliance</taxon>
        <taxon>Tageteae</taxon>
        <taxon>Tagetes</taxon>
    </lineage>
</organism>
<evidence type="ECO:0000256" key="2">
    <source>
        <dbReference type="RuleBase" id="RU000411"/>
    </source>
</evidence>
<dbReference type="InterPro" id="IPR042178">
    <property type="entry name" value="Serpin_sf_1"/>
</dbReference>
<name>A0AAD8NGU2_TARER</name>
<dbReference type="Pfam" id="PF00079">
    <property type="entry name" value="Serpin"/>
    <property type="match status" value="1"/>
</dbReference>
<dbReference type="InterPro" id="IPR023796">
    <property type="entry name" value="Serpin_dom"/>
</dbReference>
<dbReference type="PANTHER" id="PTHR11461:SF211">
    <property type="entry name" value="GH10112P-RELATED"/>
    <property type="match status" value="1"/>
</dbReference>